<dbReference type="EMBL" id="ATIB01000024">
    <property type="protein sequence ID" value="EQB05642.1"/>
    <property type="molecule type" value="Genomic_DNA"/>
</dbReference>
<reference evidence="3 4" key="1">
    <citation type="journal article" date="2013" name="Genome Announc.">
        <title>Draft Genome Sequence of a Hexachlorocyclohexane-Degrading Bacterium, Sphingobium baderi Strain LL03T.</title>
        <authorList>
            <person name="Kaur J."/>
            <person name="Verma H."/>
            <person name="Tripathi C."/>
            <person name="Khurana J.P."/>
            <person name="Lal R."/>
        </authorList>
    </citation>
    <scope>NUCLEOTIDE SEQUENCE [LARGE SCALE GENOMIC DNA]</scope>
    <source>
        <strain evidence="3 4">LL03</strain>
    </source>
</reference>
<dbReference type="eggNOG" id="COG2350">
    <property type="taxonomic scope" value="Bacteria"/>
</dbReference>
<dbReference type="RefSeq" id="WP_021243519.1">
    <property type="nucleotide sequence ID" value="NZ_ATIB01000024.1"/>
</dbReference>
<evidence type="ECO:0000256" key="1">
    <source>
        <dbReference type="ARBA" id="ARBA00007689"/>
    </source>
</evidence>
<dbReference type="Proteomes" id="UP000015524">
    <property type="component" value="Unassembled WGS sequence"/>
</dbReference>
<evidence type="ECO:0000259" key="2">
    <source>
        <dbReference type="Pfam" id="PF03795"/>
    </source>
</evidence>
<feature type="domain" description="YCII-related" evidence="2">
    <location>
        <begin position="1"/>
        <end position="90"/>
    </location>
</feature>
<proteinExistence type="inferred from homology"/>
<organism evidence="3 4">
    <name type="scientific">Sphingobium baderi LL03</name>
    <dbReference type="NCBI Taxonomy" id="1114964"/>
    <lineage>
        <taxon>Bacteria</taxon>
        <taxon>Pseudomonadati</taxon>
        <taxon>Pseudomonadota</taxon>
        <taxon>Alphaproteobacteria</taxon>
        <taxon>Sphingomonadales</taxon>
        <taxon>Sphingomonadaceae</taxon>
        <taxon>Sphingobium</taxon>
    </lineage>
</organism>
<comment type="similarity">
    <text evidence="1">Belongs to the YciI family.</text>
</comment>
<name>T0GY53_9SPHN</name>
<dbReference type="InterPro" id="IPR005545">
    <property type="entry name" value="YCII"/>
</dbReference>
<protein>
    <recommendedName>
        <fullName evidence="2">YCII-related domain-containing protein</fullName>
    </recommendedName>
</protein>
<dbReference type="SUPFAM" id="SSF54909">
    <property type="entry name" value="Dimeric alpha+beta barrel"/>
    <property type="match status" value="1"/>
</dbReference>
<dbReference type="PATRIC" id="fig|1114964.3.peg.506"/>
<comment type="caution">
    <text evidence="3">The sequence shown here is derived from an EMBL/GenBank/DDBJ whole genome shotgun (WGS) entry which is preliminary data.</text>
</comment>
<dbReference type="PANTHER" id="PTHR33606:SF3">
    <property type="entry name" value="PROTEIN YCII"/>
    <property type="match status" value="1"/>
</dbReference>
<dbReference type="Pfam" id="PF03795">
    <property type="entry name" value="YCII"/>
    <property type="match status" value="1"/>
</dbReference>
<evidence type="ECO:0000313" key="3">
    <source>
        <dbReference type="EMBL" id="EQB05642.1"/>
    </source>
</evidence>
<dbReference type="PANTHER" id="PTHR33606">
    <property type="entry name" value="PROTEIN YCII"/>
    <property type="match status" value="1"/>
</dbReference>
<dbReference type="AlphaFoldDB" id="T0GY53"/>
<sequence>MYYIIYALDRPDAGDLRIKTRAAHREYLHRPDLPVRLVLAGPLLADDAVTIIGSVIVVAADSRSQVEAFSAADPYRHAGLVGSVRIELWNWTTGNPELEPAQ</sequence>
<evidence type="ECO:0000313" key="4">
    <source>
        <dbReference type="Proteomes" id="UP000015524"/>
    </source>
</evidence>
<dbReference type="Gene3D" id="3.30.70.1060">
    <property type="entry name" value="Dimeric alpha+beta barrel"/>
    <property type="match status" value="1"/>
</dbReference>
<dbReference type="InterPro" id="IPR011008">
    <property type="entry name" value="Dimeric_a/b-barrel"/>
</dbReference>
<keyword evidence="4" id="KW-1185">Reference proteome</keyword>
<dbReference type="OrthoDB" id="2293521at2"/>
<gene>
    <name evidence="3" type="ORF">L485_02670</name>
</gene>
<accession>T0GY53</accession>
<dbReference type="InterPro" id="IPR051807">
    <property type="entry name" value="Sec-metab_biosynth-assoc"/>
</dbReference>